<accession>A0A0W0FHF1</accession>
<evidence type="ECO:0000256" key="7">
    <source>
        <dbReference type="ARBA" id="ARBA00023136"/>
    </source>
</evidence>
<organism evidence="11 12">
    <name type="scientific">Moniliophthora roreri</name>
    <name type="common">Frosty pod rot fungus</name>
    <name type="synonym">Monilia roreri</name>
    <dbReference type="NCBI Taxonomy" id="221103"/>
    <lineage>
        <taxon>Eukaryota</taxon>
        <taxon>Fungi</taxon>
        <taxon>Dikarya</taxon>
        <taxon>Basidiomycota</taxon>
        <taxon>Agaricomycotina</taxon>
        <taxon>Agaricomycetes</taxon>
        <taxon>Agaricomycetidae</taxon>
        <taxon>Agaricales</taxon>
        <taxon>Marasmiineae</taxon>
        <taxon>Marasmiaceae</taxon>
        <taxon>Moniliophthora</taxon>
    </lineage>
</organism>
<keyword evidence="6 10" id="KW-1133">Transmembrane helix</keyword>
<feature type="transmembrane region" description="Helical" evidence="10">
    <location>
        <begin position="168"/>
        <end position="194"/>
    </location>
</feature>
<evidence type="ECO:0000256" key="8">
    <source>
        <dbReference type="PROSITE-ProRule" id="PRU00282"/>
    </source>
</evidence>
<dbReference type="EMBL" id="LATX01001986">
    <property type="protein sequence ID" value="KTB35604.1"/>
    <property type="molecule type" value="Genomic_DNA"/>
</dbReference>
<evidence type="ECO:0000256" key="6">
    <source>
        <dbReference type="ARBA" id="ARBA00022989"/>
    </source>
</evidence>
<dbReference type="Proteomes" id="UP000054988">
    <property type="component" value="Unassembled WGS sequence"/>
</dbReference>
<protein>
    <recommendedName>
        <fullName evidence="13">Mitochondrial carrier</fullName>
    </recommendedName>
</protein>
<evidence type="ECO:0000256" key="10">
    <source>
        <dbReference type="SAM" id="Phobius"/>
    </source>
</evidence>
<dbReference type="InterPro" id="IPR044712">
    <property type="entry name" value="SLC25A32-like"/>
</dbReference>
<feature type="transmembrane region" description="Helical" evidence="10">
    <location>
        <begin position="118"/>
        <end position="140"/>
    </location>
</feature>
<sequence>MEIGLFDLIVIITSIAISLAIVVPLTGVLVRFRANYNPKGLQLDAEGGAQPHTGPIIQSYFGMLKRVYIIEGWNGLYKGFMPTFLSTAFVTAIIIIFMDTPKATTGKYSAPETGIIGTLLYSIMMMLISLPTSIVTYRAITTPLKLPWFNAAKSTRVLLTPTERRRPWILYLTPGLLAAEVFHIAVVVLGLGPIRRLLIPKLESGLSDISYIKVGIYIVILVLSTAVLTPLEVIATRLAIQRNHASSEYNSVSQEIEGDAEEADEFAGTDEDVIGLRNEEDPYLGLVDCARRIIDEEGWTALYRAWWITLLGSLGSVVSF</sequence>
<dbReference type="Pfam" id="PF00153">
    <property type="entry name" value="Mito_carr"/>
    <property type="match status" value="2"/>
</dbReference>
<keyword evidence="5" id="KW-0677">Repeat</keyword>
<dbReference type="AlphaFoldDB" id="A0A0W0FHF1"/>
<feature type="transmembrane region" description="Helical" evidence="10">
    <location>
        <begin position="75"/>
        <end position="98"/>
    </location>
</feature>
<evidence type="ECO:0000256" key="2">
    <source>
        <dbReference type="ARBA" id="ARBA00006375"/>
    </source>
</evidence>
<dbReference type="InterPro" id="IPR018108">
    <property type="entry name" value="MCP_transmembrane"/>
</dbReference>
<feature type="transmembrane region" description="Helical" evidence="10">
    <location>
        <begin position="6"/>
        <end position="30"/>
    </location>
</feature>
<evidence type="ECO:0000256" key="4">
    <source>
        <dbReference type="ARBA" id="ARBA00022692"/>
    </source>
</evidence>
<dbReference type="InterPro" id="IPR023395">
    <property type="entry name" value="MCP_dom_sf"/>
</dbReference>
<reference evidence="11 12" key="1">
    <citation type="submission" date="2015-12" db="EMBL/GenBank/DDBJ databases">
        <title>Draft genome sequence of Moniliophthora roreri, the causal agent of frosty pod rot of cacao.</title>
        <authorList>
            <person name="Aime M.C."/>
            <person name="Diaz-Valderrama J.R."/>
            <person name="Kijpornyongpan T."/>
            <person name="Phillips-Mora W."/>
        </authorList>
    </citation>
    <scope>NUCLEOTIDE SEQUENCE [LARGE SCALE GENOMIC DNA]</scope>
    <source>
        <strain evidence="11 12">MCA 2952</strain>
    </source>
</reference>
<evidence type="ECO:0000256" key="9">
    <source>
        <dbReference type="RuleBase" id="RU000488"/>
    </source>
</evidence>
<evidence type="ECO:0000256" key="5">
    <source>
        <dbReference type="ARBA" id="ARBA00022737"/>
    </source>
</evidence>
<keyword evidence="7 8" id="KW-0472">Membrane</keyword>
<feature type="repeat" description="Solcar" evidence="8">
    <location>
        <begin position="2"/>
        <end position="104"/>
    </location>
</feature>
<feature type="transmembrane region" description="Helical" evidence="10">
    <location>
        <begin position="214"/>
        <end position="235"/>
    </location>
</feature>
<comment type="subcellular location">
    <subcellularLocation>
        <location evidence="1">Membrane</location>
        <topology evidence="1">Multi-pass membrane protein</topology>
    </subcellularLocation>
</comment>
<dbReference type="eggNOG" id="ENOG502SEE0">
    <property type="taxonomic scope" value="Eukaryota"/>
</dbReference>
<dbReference type="GO" id="GO:0055085">
    <property type="term" value="P:transmembrane transport"/>
    <property type="evidence" value="ECO:0007669"/>
    <property type="project" value="InterPro"/>
</dbReference>
<name>A0A0W0FHF1_MONRR</name>
<gene>
    <name evidence="11" type="ORF">WG66_11769</name>
</gene>
<evidence type="ECO:0008006" key="13">
    <source>
        <dbReference type="Google" id="ProtNLM"/>
    </source>
</evidence>
<evidence type="ECO:0000313" key="12">
    <source>
        <dbReference type="Proteomes" id="UP000054988"/>
    </source>
</evidence>
<comment type="caution">
    <text evidence="11">The sequence shown here is derived from an EMBL/GenBank/DDBJ whole genome shotgun (WGS) entry which is preliminary data.</text>
</comment>
<evidence type="ECO:0000313" key="11">
    <source>
        <dbReference type="EMBL" id="KTB35604.1"/>
    </source>
</evidence>
<dbReference type="PROSITE" id="PS50920">
    <property type="entry name" value="SOLCAR"/>
    <property type="match status" value="1"/>
</dbReference>
<keyword evidence="4 8" id="KW-0812">Transmembrane</keyword>
<comment type="similarity">
    <text evidence="2 9">Belongs to the mitochondrial carrier (TC 2.A.29) family.</text>
</comment>
<evidence type="ECO:0000256" key="3">
    <source>
        <dbReference type="ARBA" id="ARBA00022448"/>
    </source>
</evidence>
<evidence type="ECO:0000256" key="1">
    <source>
        <dbReference type="ARBA" id="ARBA00004141"/>
    </source>
</evidence>
<keyword evidence="3 9" id="KW-0813">Transport</keyword>
<dbReference type="GO" id="GO:0006862">
    <property type="term" value="P:nucleotide transport"/>
    <property type="evidence" value="ECO:0007669"/>
    <property type="project" value="InterPro"/>
</dbReference>
<dbReference type="GO" id="GO:0016020">
    <property type="term" value="C:membrane"/>
    <property type="evidence" value="ECO:0007669"/>
    <property type="project" value="UniProtKB-SubCell"/>
</dbReference>
<dbReference type="SUPFAM" id="SSF103506">
    <property type="entry name" value="Mitochondrial carrier"/>
    <property type="match status" value="2"/>
</dbReference>
<dbReference type="Gene3D" id="1.50.40.10">
    <property type="entry name" value="Mitochondrial carrier domain"/>
    <property type="match status" value="2"/>
</dbReference>
<dbReference type="PANTHER" id="PTHR45683">
    <property type="entry name" value="MITOCHONDRIAL NICOTINAMIDE ADENINE DINUCLEOTIDE TRANSPORTER 1-RELATED-RELATED"/>
    <property type="match status" value="1"/>
</dbReference>
<proteinExistence type="inferred from homology"/>